<dbReference type="EMBL" id="JABZMK010000091">
    <property type="protein sequence ID" value="MBF1130064.1"/>
    <property type="molecule type" value="Genomic_DNA"/>
</dbReference>
<evidence type="ECO:0000313" key="2">
    <source>
        <dbReference type="Proteomes" id="UP000757890"/>
    </source>
</evidence>
<gene>
    <name evidence="1" type="ORF">HXL70_08530</name>
</gene>
<protein>
    <submittedName>
        <fullName evidence="1">Uncharacterized protein</fullName>
    </submittedName>
</protein>
<evidence type="ECO:0000313" key="1">
    <source>
        <dbReference type="EMBL" id="MBF1130064.1"/>
    </source>
</evidence>
<dbReference type="Proteomes" id="UP000757890">
    <property type="component" value="Unassembled WGS sequence"/>
</dbReference>
<organism evidence="1 2">
    <name type="scientific">Dialister invisus</name>
    <dbReference type="NCBI Taxonomy" id="218538"/>
    <lineage>
        <taxon>Bacteria</taxon>
        <taxon>Bacillati</taxon>
        <taxon>Bacillota</taxon>
        <taxon>Negativicutes</taxon>
        <taxon>Veillonellales</taxon>
        <taxon>Veillonellaceae</taxon>
        <taxon>Dialister</taxon>
    </lineage>
</organism>
<name>A0A930FPT3_9FIRM</name>
<comment type="caution">
    <text evidence="1">The sequence shown here is derived from an EMBL/GenBank/DDBJ whole genome shotgun (WGS) entry which is preliminary data.</text>
</comment>
<accession>A0A930FPT3</accession>
<proteinExistence type="predicted"/>
<dbReference type="AlphaFoldDB" id="A0A930FPT3"/>
<sequence length="138" mass="16714">MARFQLSKTEFKKLCDLVKQRDIDLAETYCECLGEYPPRQNIEVHHHIHVGNFGADKEDNLVSLSYTTHRFKLHGLNADIKKHMERNVEKYLHSKEVKTWRETHREELEAIYKTEEEYRLKTLQKKHKVKKKYPWAKY</sequence>
<reference evidence="1" key="1">
    <citation type="submission" date="2020-04" db="EMBL/GenBank/DDBJ databases">
        <title>Deep metagenomics examines the oral microbiome during advanced dental caries in children, revealing novel taxa and co-occurrences with host molecules.</title>
        <authorList>
            <person name="Baker J.L."/>
            <person name="Morton J.T."/>
            <person name="Dinis M."/>
            <person name="Alvarez R."/>
            <person name="Tran N.C."/>
            <person name="Knight R."/>
            <person name="Edlund A."/>
        </authorList>
    </citation>
    <scope>NUCLEOTIDE SEQUENCE</scope>
    <source>
        <strain evidence="1">JCVI_32_bin.14</strain>
    </source>
</reference>